<proteinExistence type="predicted"/>
<name>A0A9D2HD67_9BACT</name>
<protein>
    <submittedName>
        <fullName evidence="2">Uncharacterized protein</fullName>
    </submittedName>
</protein>
<dbReference type="Proteomes" id="UP000824225">
    <property type="component" value="Unassembled WGS sequence"/>
</dbReference>
<gene>
    <name evidence="2" type="ORF">H9962_03875</name>
</gene>
<dbReference type="NCBIfam" id="NF041863">
    <property type="entry name" value="DVU0524_fam"/>
    <property type="match status" value="1"/>
</dbReference>
<dbReference type="EMBL" id="DXAN01000008">
    <property type="protein sequence ID" value="HJA08314.1"/>
    <property type="molecule type" value="Genomic_DNA"/>
</dbReference>
<evidence type="ECO:0000256" key="1">
    <source>
        <dbReference type="SAM" id="MobiDB-lite"/>
    </source>
</evidence>
<reference evidence="2" key="1">
    <citation type="journal article" date="2021" name="PeerJ">
        <title>Extensive microbial diversity within the chicken gut microbiome revealed by metagenomics and culture.</title>
        <authorList>
            <person name="Gilroy R."/>
            <person name="Ravi A."/>
            <person name="Getino M."/>
            <person name="Pursley I."/>
            <person name="Horton D.L."/>
            <person name="Alikhan N.F."/>
            <person name="Baker D."/>
            <person name="Gharbi K."/>
            <person name="Hall N."/>
            <person name="Watson M."/>
            <person name="Adriaenssens E.M."/>
            <person name="Foster-Nyarko E."/>
            <person name="Jarju S."/>
            <person name="Secka A."/>
            <person name="Antonio M."/>
            <person name="Oren A."/>
            <person name="Chaudhuri R.R."/>
            <person name="La Ragione R."/>
            <person name="Hildebrand F."/>
            <person name="Pallen M.J."/>
        </authorList>
    </citation>
    <scope>NUCLEOTIDE SEQUENCE</scope>
    <source>
        <strain evidence="2">CHK186-16707</strain>
    </source>
</reference>
<sequence>MGIPSFYYRNMLLQYDRQLVAARRLARIRPGVEPETPEPAPERQLGEGAAELDGETPAEARRRVLVEHVARELLENLLFTGSENPVVQEVRRELDHRLNGRFSFWYPPGEVDVRIVRESPEGPRELSDEERREVLTELWDITLAKVDATML</sequence>
<evidence type="ECO:0000313" key="2">
    <source>
        <dbReference type="EMBL" id="HJA08314.1"/>
    </source>
</evidence>
<comment type="caution">
    <text evidence="2">The sequence shown here is derived from an EMBL/GenBank/DDBJ whole genome shotgun (WGS) entry which is preliminary data.</text>
</comment>
<organism evidence="2 3">
    <name type="scientific">Candidatus Mailhella merdigallinarum</name>
    <dbReference type="NCBI Taxonomy" id="2838658"/>
    <lineage>
        <taxon>Bacteria</taxon>
        <taxon>Pseudomonadati</taxon>
        <taxon>Thermodesulfobacteriota</taxon>
        <taxon>Desulfovibrionia</taxon>
        <taxon>Desulfovibrionales</taxon>
        <taxon>Desulfovibrionaceae</taxon>
        <taxon>Mailhella</taxon>
    </lineage>
</organism>
<reference evidence="2" key="2">
    <citation type="submission" date="2021-04" db="EMBL/GenBank/DDBJ databases">
        <authorList>
            <person name="Gilroy R."/>
        </authorList>
    </citation>
    <scope>NUCLEOTIDE SEQUENCE</scope>
    <source>
        <strain evidence="2">CHK186-16707</strain>
    </source>
</reference>
<dbReference type="AlphaFoldDB" id="A0A9D2HD67"/>
<dbReference type="InterPro" id="IPR049840">
    <property type="entry name" value="DVU0524-like"/>
</dbReference>
<feature type="region of interest" description="Disordered" evidence="1">
    <location>
        <begin position="30"/>
        <end position="56"/>
    </location>
</feature>
<accession>A0A9D2HD67</accession>
<evidence type="ECO:0000313" key="3">
    <source>
        <dbReference type="Proteomes" id="UP000824225"/>
    </source>
</evidence>